<dbReference type="SUPFAM" id="SSF52402">
    <property type="entry name" value="Adenine nucleotide alpha hydrolases-like"/>
    <property type="match status" value="1"/>
</dbReference>
<dbReference type="Proteomes" id="UP000216361">
    <property type="component" value="Unassembled WGS sequence"/>
</dbReference>
<proteinExistence type="predicted"/>
<dbReference type="NCBIfam" id="TIGR03573">
    <property type="entry name" value="WbuX"/>
    <property type="match status" value="1"/>
</dbReference>
<name>A0A255XPN8_9PROT</name>
<accession>A0A255XPN8</accession>
<keyword evidence="2" id="KW-1185">Reference proteome</keyword>
<dbReference type="OrthoDB" id="9765475at2"/>
<reference evidence="1 2" key="1">
    <citation type="submission" date="2017-07" db="EMBL/GenBank/DDBJ databases">
        <title>Elstera cyanobacteriorum sp. nov., a novel bacterium isolated from cyanobacterial aggregates in a eutrophic lake.</title>
        <authorList>
            <person name="Cai H."/>
        </authorList>
    </citation>
    <scope>NUCLEOTIDE SEQUENCE [LARGE SCALE GENOMIC DNA]</scope>
    <source>
        <strain evidence="1 2">TH019</strain>
    </source>
</reference>
<organism evidence="1 2">
    <name type="scientific">Elstera cyanobacteriorum</name>
    <dbReference type="NCBI Taxonomy" id="2022747"/>
    <lineage>
        <taxon>Bacteria</taxon>
        <taxon>Pseudomonadati</taxon>
        <taxon>Pseudomonadota</taxon>
        <taxon>Alphaproteobacteria</taxon>
        <taxon>Rhodospirillales</taxon>
        <taxon>Rhodospirillaceae</taxon>
        <taxon>Elstera</taxon>
    </lineage>
</organism>
<protein>
    <submittedName>
        <fullName evidence="1">ATPase</fullName>
    </submittedName>
</protein>
<gene>
    <name evidence="1" type="ORF">CHR90_11825</name>
</gene>
<dbReference type="InterPro" id="IPR020022">
    <property type="entry name" value="N-acetyl_sugar_amidoTrfase"/>
</dbReference>
<dbReference type="AlphaFoldDB" id="A0A255XPN8"/>
<dbReference type="EMBL" id="NOXS01000032">
    <property type="protein sequence ID" value="OYQ18929.1"/>
    <property type="molecule type" value="Genomic_DNA"/>
</dbReference>
<dbReference type="Gene3D" id="3.40.50.620">
    <property type="entry name" value="HUPs"/>
    <property type="match status" value="1"/>
</dbReference>
<dbReference type="InterPro" id="IPR014729">
    <property type="entry name" value="Rossmann-like_a/b/a_fold"/>
</dbReference>
<evidence type="ECO:0000313" key="1">
    <source>
        <dbReference type="EMBL" id="OYQ18929.1"/>
    </source>
</evidence>
<dbReference type="RefSeq" id="WP_094409193.1">
    <property type="nucleotide sequence ID" value="NZ_BMJZ01000001.1"/>
</dbReference>
<comment type="caution">
    <text evidence="1">The sequence shown here is derived from an EMBL/GenBank/DDBJ whole genome shotgun (WGS) entry which is preliminary data.</text>
</comment>
<sequence>MRYCSRCTMPETAETLGFDEQGVCSVCRQIEVKHDQIDWEQRGRDLDGLLEQYRGKYDYDCIVPFSGGKDSAFTLWYLIKVKKLKCLVVRFDHGFMRPTVEENCHKALRKLGADIVKFTPNWQVVRKLMYEALKRRGDFCWHCHTGIFAFPMWEALRQQVPLVFWGEPSSEYSSFYGYNDVEEHDERRFNRIVNLGINAEDMLGMLDNSVSEYPVSLRDLKPFTFPPTRDLRKLGVRSVFLGHFIPWDVRKQVDIIKQELDWQGDQVEGVPPEYDYEKIECFVQGVRDYIKWLKRGFGRTTHVTSIDIRNNRMDRATAEKLVAEYDGKRPAALDLFLDILGIDEQHFMDLIEPHVVAPHVMPSCESCQSNCNTDVPWDYAHWKKSVDMGKLPEDA</sequence>
<evidence type="ECO:0000313" key="2">
    <source>
        <dbReference type="Proteomes" id="UP000216361"/>
    </source>
</evidence>